<reference evidence="2 3" key="1">
    <citation type="journal article" date="2015" name="Fungal Genet. Biol.">
        <title>Evolution of novel wood decay mechanisms in Agaricales revealed by the genome sequences of Fistulina hepatica and Cylindrobasidium torrendii.</title>
        <authorList>
            <person name="Floudas D."/>
            <person name="Held B.W."/>
            <person name="Riley R."/>
            <person name="Nagy L.G."/>
            <person name="Koehler G."/>
            <person name="Ransdell A.S."/>
            <person name="Younus H."/>
            <person name="Chow J."/>
            <person name="Chiniquy J."/>
            <person name="Lipzen A."/>
            <person name="Tritt A."/>
            <person name="Sun H."/>
            <person name="Haridas S."/>
            <person name="LaButti K."/>
            <person name="Ohm R.A."/>
            <person name="Kues U."/>
            <person name="Blanchette R.A."/>
            <person name="Grigoriev I.V."/>
            <person name="Minto R.E."/>
            <person name="Hibbett D.S."/>
        </authorList>
    </citation>
    <scope>NUCLEOTIDE SEQUENCE [LARGE SCALE GENOMIC DNA]</scope>
    <source>
        <strain evidence="2 3">ATCC 64428</strain>
    </source>
</reference>
<dbReference type="EMBL" id="KN882029">
    <property type="protein sequence ID" value="KIY46496.1"/>
    <property type="molecule type" value="Genomic_DNA"/>
</dbReference>
<accession>A0A0D7A985</accession>
<dbReference type="Pfam" id="PF17110">
    <property type="entry name" value="TFB6"/>
    <property type="match status" value="1"/>
</dbReference>
<gene>
    <name evidence="2" type="ORF">FISHEDRAFT_47216</name>
</gene>
<evidence type="ECO:0000313" key="2">
    <source>
        <dbReference type="EMBL" id="KIY46496.1"/>
    </source>
</evidence>
<organism evidence="2 3">
    <name type="scientific">Fistulina hepatica ATCC 64428</name>
    <dbReference type="NCBI Taxonomy" id="1128425"/>
    <lineage>
        <taxon>Eukaryota</taxon>
        <taxon>Fungi</taxon>
        <taxon>Dikarya</taxon>
        <taxon>Basidiomycota</taxon>
        <taxon>Agaricomycotina</taxon>
        <taxon>Agaricomycetes</taxon>
        <taxon>Agaricomycetidae</taxon>
        <taxon>Agaricales</taxon>
        <taxon>Fistulinaceae</taxon>
        <taxon>Fistulina</taxon>
    </lineage>
</organism>
<name>A0A0D7A985_9AGAR</name>
<protein>
    <submittedName>
        <fullName evidence="2">Uncharacterized protein</fullName>
    </submittedName>
</protein>
<evidence type="ECO:0000256" key="1">
    <source>
        <dbReference type="SAM" id="MobiDB-lite"/>
    </source>
</evidence>
<dbReference type="Proteomes" id="UP000054144">
    <property type="component" value="Unassembled WGS sequence"/>
</dbReference>
<proteinExistence type="predicted"/>
<sequence length="228" mass="25179">MNNVSTFSNIGADTASPFDRPGDATSSTGSIQPLGPRQESRLVVYLDDRFIELMRGYKKRQDPTGSFHTLADYVSYARELLHLILQIPPAQSSASLRIAYFLQLISDVLESLVGYPIHASDILQLLDWLVELDEASVVILCGQPWDPATRKGIAGSPPPQYVVTSQTDRIRLRSIVVSGSASIGDWIEQADVNDDKQSFSEDLPSVQKLFPKTLDALYDLESVNPDPE</sequence>
<dbReference type="InterPro" id="IPR031349">
    <property type="entry name" value="Tfb6"/>
</dbReference>
<dbReference type="PANTHER" id="PTHR37781:SF1">
    <property type="entry name" value="ADR380WP"/>
    <property type="match status" value="1"/>
</dbReference>
<dbReference type="AlphaFoldDB" id="A0A0D7A985"/>
<evidence type="ECO:0000313" key="3">
    <source>
        <dbReference type="Proteomes" id="UP000054144"/>
    </source>
</evidence>
<dbReference type="GO" id="GO:0005675">
    <property type="term" value="C:transcription factor TFIIH holo complex"/>
    <property type="evidence" value="ECO:0007669"/>
    <property type="project" value="TreeGrafter"/>
</dbReference>
<dbReference type="OrthoDB" id="2574879at2759"/>
<dbReference type="PANTHER" id="PTHR37781">
    <property type="entry name" value="TFIIH COMPLEX SUBUNIT"/>
    <property type="match status" value="1"/>
</dbReference>
<feature type="compositionally biased region" description="Polar residues" evidence="1">
    <location>
        <begin position="1"/>
        <end position="11"/>
    </location>
</feature>
<keyword evidence="3" id="KW-1185">Reference proteome</keyword>
<feature type="region of interest" description="Disordered" evidence="1">
    <location>
        <begin position="1"/>
        <end position="35"/>
    </location>
</feature>